<dbReference type="SUPFAM" id="SSF53448">
    <property type="entry name" value="Nucleotide-diphospho-sugar transferases"/>
    <property type="match status" value="1"/>
</dbReference>
<dbReference type="EC" id="2.4.-.-" evidence="2"/>
<feature type="domain" description="Glycosyltransferase 2-like" evidence="1">
    <location>
        <begin position="7"/>
        <end position="142"/>
    </location>
</feature>
<dbReference type="Gene3D" id="3.90.550.10">
    <property type="entry name" value="Spore Coat Polysaccharide Biosynthesis Protein SpsA, Chain A"/>
    <property type="match status" value="1"/>
</dbReference>
<dbReference type="GO" id="GO:0016757">
    <property type="term" value="F:glycosyltransferase activity"/>
    <property type="evidence" value="ECO:0007669"/>
    <property type="project" value="UniProtKB-KW"/>
</dbReference>
<keyword evidence="3" id="KW-1185">Reference proteome</keyword>
<evidence type="ECO:0000313" key="2">
    <source>
        <dbReference type="EMBL" id="MDT8998078.1"/>
    </source>
</evidence>
<organism evidence="2 3">
    <name type="scientific">Roseateles aquae</name>
    <dbReference type="NCBI Taxonomy" id="3077235"/>
    <lineage>
        <taxon>Bacteria</taxon>
        <taxon>Pseudomonadati</taxon>
        <taxon>Pseudomonadota</taxon>
        <taxon>Betaproteobacteria</taxon>
        <taxon>Burkholderiales</taxon>
        <taxon>Sphaerotilaceae</taxon>
        <taxon>Roseateles</taxon>
    </lineage>
</organism>
<dbReference type="CDD" id="cd00761">
    <property type="entry name" value="Glyco_tranf_GTA_type"/>
    <property type="match status" value="1"/>
</dbReference>
<sequence>MSAPWLSIILPVYGVESYVLDCAESILAQADNGVELIFVDDASPDGSAALIETLQARHPRLQLLRHERNLGLSGARNTGLSAASGDYVWCIDPDDLLEPGTLPRLRQLLAQQRPDLLTCDFRSFDDGGSTESRPRYAHIQTFTAPRPAYAEPREQLLGGLFAAGQFHAWTKIVRRAAWPDTLRFPLGRAFEDLCLVPRLALQMHSHLHVDEVWIAYRQRPGSILSTLNACKLDDWMAALVDFPADTAAAGLQLSARARFQIAHFCARSFVRICKRRAKLSEDGLLDALRRYGQQFRAGSPLAPQALLLAYLRRGRWLRALQLAWWLFKAR</sequence>
<proteinExistence type="predicted"/>
<reference evidence="2" key="1">
    <citation type="submission" date="2023-09" db="EMBL/GenBank/DDBJ databases">
        <title>Paucibacter sp. APW11 Genome sequencing and assembly.</title>
        <authorList>
            <person name="Kim I."/>
        </authorList>
    </citation>
    <scope>NUCLEOTIDE SEQUENCE</scope>
    <source>
        <strain evidence="2">APW11</strain>
    </source>
</reference>
<dbReference type="InterPro" id="IPR029044">
    <property type="entry name" value="Nucleotide-diphossugar_trans"/>
</dbReference>
<gene>
    <name evidence="2" type="ORF">RQP53_02190</name>
</gene>
<evidence type="ECO:0000259" key="1">
    <source>
        <dbReference type="Pfam" id="PF00535"/>
    </source>
</evidence>
<dbReference type="InterPro" id="IPR050834">
    <property type="entry name" value="Glycosyltransf_2"/>
</dbReference>
<name>A0ABU3P7K0_9BURK</name>
<comment type="caution">
    <text evidence="2">The sequence shown here is derived from an EMBL/GenBank/DDBJ whole genome shotgun (WGS) entry which is preliminary data.</text>
</comment>
<dbReference type="PANTHER" id="PTHR43685:SF2">
    <property type="entry name" value="GLYCOSYLTRANSFERASE 2-LIKE DOMAIN-CONTAINING PROTEIN"/>
    <property type="match status" value="1"/>
</dbReference>
<dbReference type="Pfam" id="PF00535">
    <property type="entry name" value="Glycos_transf_2"/>
    <property type="match status" value="1"/>
</dbReference>
<keyword evidence="2" id="KW-0808">Transferase</keyword>
<keyword evidence="2" id="KW-0328">Glycosyltransferase</keyword>
<accession>A0ABU3P7K0</accession>
<protein>
    <submittedName>
        <fullName evidence="2">Glycosyltransferase family 2 protein</fullName>
        <ecNumber evidence="2">2.4.-.-</ecNumber>
    </submittedName>
</protein>
<dbReference type="Proteomes" id="UP001246372">
    <property type="component" value="Unassembled WGS sequence"/>
</dbReference>
<dbReference type="PANTHER" id="PTHR43685">
    <property type="entry name" value="GLYCOSYLTRANSFERASE"/>
    <property type="match status" value="1"/>
</dbReference>
<dbReference type="EMBL" id="JAVXZY010000001">
    <property type="protein sequence ID" value="MDT8998078.1"/>
    <property type="molecule type" value="Genomic_DNA"/>
</dbReference>
<evidence type="ECO:0000313" key="3">
    <source>
        <dbReference type="Proteomes" id="UP001246372"/>
    </source>
</evidence>
<dbReference type="InterPro" id="IPR001173">
    <property type="entry name" value="Glyco_trans_2-like"/>
</dbReference>
<dbReference type="RefSeq" id="WP_315648358.1">
    <property type="nucleotide sequence ID" value="NZ_JAVXZY010000001.1"/>
</dbReference>